<evidence type="ECO:0000256" key="1">
    <source>
        <dbReference type="SAM" id="MobiDB-lite"/>
    </source>
</evidence>
<dbReference type="PaxDb" id="65489-OBART05G04950.1"/>
<evidence type="ECO:0000313" key="2">
    <source>
        <dbReference type="EnsemblPlants" id="OBART05G04950.1"/>
    </source>
</evidence>
<sequence length="215" mass="23620">MQCPSPRPPHPIRPQLCHASSTVSGNSVVNNGVHGAFLLRRRRTPPSPSSSSSPPRRRRPPSPPMPRRHGGRGGEAGVHVHDSGEDELRVAGADVGRRQRRVRGRVPERGVRRAAAGRRGVGGARAVRRRHVPRRRAVRVRRLLPLPPPRRPRRVGAGVGAGVRAWRRRRGEAVHLLLRLAAARRRLVRPQPLPQGVAGHGGAPDEHLRFTSRLG</sequence>
<feature type="compositionally biased region" description="Basic residues" evidence="1">
    <location>
        <begin position="55"/>
        <end position="71"/>
    </location>
</feature>
<feature type="compositionally biased region" description="Pro residues" evidence="1">
    <location>
        <begin position="1"/>
        <end position="12"/>
    </location>
</feature>
<protein>
    <submittedName>
        <fullName evidence="2">Uncharacterized protein</fullName>
    </submittedName>
</protein>
<reference evidence="2" key="2">
    <citation type="submission" date="2015-03" db="UniProtKB">
        <authorList>
            <consortium name="EnsemblPlants"/>
        </authorList>
    </citation>
    <scope>IDENTIFICATION</scope>
</reference>
<reference evidence="2" key="1">
    <citation type="journal article" date="2009" name="Rice">
        <title>De Novo Next Generation Sequencing of Plant Genomes.</title>
        <authorList>
            <person name="Rounsley S."/>
            <person name="Marri P.R."/>
            <person name="Yu Y."/>
            <person name="He R."/>
            <person name="Sisneros N."/>
            <person name="Goicoechea J.L."/>
            <person name="Lee S.J."/>
            <person name="Angelova A."/>
            <person name="Kudrna D."/>
            <person name="Luo M."/>
            <person name="Affourtit J."/>
            <person name="Desany B."/>
            <person name="Knight J."/>
            <person name="Niazi F."/>
            <person name="Egholm M."/>
            <person name="Wing R.A."/>
        </authorList>
    </citation>
    <scope>NUCLEOTIDE SEQUENCE [LARGE SCALE GENOMIC DNA]</scope>
    <source>
        <strain evidence="2">cv. IRGC 105608</strain>
    </source>
</reference>
<name>A0A0D3G3S4_9ORYZ</name>
<accession>A0A0D3G3S4</accession>
<feature type="compositionally biased region" description="Low complexity" evidence="1">
    <location>
        <begin position="20"/>
        <end position="35"/>
    </location>
</feature>
<feature type="region of interest" description="Disordered" evidence="1">
    <location>
        <begin position="192"/>
        <end position="215"/>
    </location>
</feature>
<dbReference type="Proteomes" id="UP000026960">
    <property type="component" value="Chromosome 5"/>
</dbReference>
<dbReference type="AlphaFoldDB" id="A0A0D3G3S4"/>
<dbReference type="EnsemblPlants" id="OBART05G04950.1">
    <property type="protein sequence ID" value="OBART05G04950.1"/>
    <property type="gene ID" value="OBART05G04950"/>
</dbReference>
<dbReference type="Gramene" id="OBART05G04950.1">
    <property type="protein sequence ID" value="OBART05G04950.1"/>
    <property type="gene ID" value="OBART05G04950"/>
</dbReference>
<organism evidence="2">
    <name type="scientific">Oryza barthii</name>
    <dbReference type="NCBI Taxonomy" id="65489"/>
    <lineage>
        <taxon>Eukaryota</taxon>
        <taxon>Viridiplantae</taxon>
        <taxon>Streptophyta</taxon>
        <taxon>Embryophyta</taxon>
        <taxon>Tracheophyta</taxon>
        <taxon>Spermatophyta</taxon>
        <taxon>Magnoliopsida</taxon>
        <taxon>Liliopsida</taxon>
        <taxon>Poales</taxon>
        <taxon>Poaceae</taxon>
        <taxon>BOP clade</taxon>
        <taxon>Oryzoideae</taxon>
        <taxon>Oryzeae</taxon>
        <taxon>Oryzinae</taxon>
        <taxon>Oryza</taxon>
    </lineage>
</organism>
<keyword evidence="3" id="KW-1185">Reference proteome</keyword>
<feature type="compositionally biased region" description="Basic and acidic residues" evidence="1">
    <location>
        <begin position="78"/>
        <end position="89"/>
    </location>
</feature>
<proteinExistence type="predicted"/>
<dbReference type="HOGENOM" id="CLU_1285008_0_0_1"/>
<evidence type="ECO:0000313" key="3">
    <source>
        <dbReference type="Proteomes" id="UP000026960"/>
    </source>
</evidence>
<feature type="region of interest" description="Disordered" evidence="1">
    <location>
        <begin position="1"/>
        <end position="123"/>
    </location>
</feature>